<dbReference type="EMBL" id="FQUF01000029">
    <property type="protein sequence ID" value="SHF05660.1"/>
    <property type="molecule type" value="Genomic_DNA"/>
</dbReference>
<name>A0A1M4YIW9_9LACT</name>
<sequence length="465" mass="53152">MDNIISEIVEIINNNQSLIGIEMVIETYFTEVLSQLFSKALERIDLELILEYKEKGFEIDRIEERTVQFSFGPVVLKRRRMRKKGEKSVVPLDLAIGLEKHKRYSPLVEMKAVSLASDSVYRKASDAIELLTPLSISHGAIHSMTQRIGETIQNWTDEAPLHDEKLLRDKKKVPVLFIEGDGLLLKGSKEKRPELHRVQIHEGVIMNRKRPELKNPLLFESTESSRKAFERAGKWLEKEYDLRDTIVISNSDGGSGYEKDKFDAIIGQTKRHEHFRDTYHVNRKIKERLSFDKKMANLMIQAVRSYDQSQIDAILHTTLSRIEADEKEAASIENVYKLEKYIQRNWNSIKPLKMRGLPVQKGLGVCESNHRPFSYRMKHQGRGFTKKGAGNLAAVISARRNGTFLEILTTELPAFKEEVTDQFRSAVRNALKKGQVQPSQGAVSGRIANYGSTSSPMGRLAEIFR</sequence>
<dbReference type="NCBIfam" id="NF033529">
    <property type="entry name" value="transpos_ISLre2"/>
    <property type="match status" value="1"/>
</dbReference>
<dbReference type="STRING" id="1121025.SAMN02745249_01705"/>
<gene>
    <name evidence="2" type="ORF">SAMN02745249_01705</name>
</gene>
<organism evidence="2 3">
    <name type="scientific">Atopostipes suicloacalis DSM 15692</name>
    <dbReference type="NCBI Taxonomy" id="1121025"/>
    <lineage>
        <taxon>Bacteria</taxon>
        <taxon>Bacillati</taxon>
        <taxon>Bacillota</taxon>
        <taxon>Bacilli</taxon>
        <taxon>Lactobacillales</taxon>
        <taxon>Carnobacteriaceae</taxon>
        <taxon>Atopostipes</taxon>
    </lineage>
</organism>
<dbReference type="AlphaFoldDB" id="A0A1M4YIW9"/>
<dbReference type="Proteomes" id="UP000184128">
    <property type="component" value="Unassembled WGS sequence"/>
</dbReference>
<keyword evidence="3" id="KW-1185">Reference proteome</keyword>
<dbReference type="OrthoDB" id="2162583at2"/>
<reference evidence="2 3" key="1">
    <citation type="submission" date="2016-11" db="EMBL/GenBank/DDBJ databases">
        <authorList>
            <person name="Jaros S."/>
            <person name="Januszkiewicz K."/>
            <person name="Wedrychowicz H."/>
        </authorList>
    </citation>
    <scope>NUCLEOTIDE SEQUENCE [LARGE SCALE GENOMIC DNA]</scope>
    <source>
        <strain evidence="2 3">DSM 15692</strain>
    </source>
</reference>
<accession>A0A1M4YIW9</accession>
<dbReference type="InterPro" id="IPR009620">
    <property type="entry name" value="UPF0236"/>
</dbReference>
<dbReference type="Pfam" id="PF06782">
    <property type="entry name" value="UPF0236"/>
    <property type="match status" value="1"/>
</dbReference>
<dbReference type="RefSeq" id="WP_073298431.1">
    <property type="nucleotide sequence ID" value="NZ_FQUF01000029.1"/>
</dbReference>
<protein>
    <submittedName>
        <fullName evidence="2">Uncharacterized protein family (UPF0236)</fullName>
    </submittedName>
</protein>
<comment type="similarity">
    <text evidence="1">Belongs to the UPF0236 family.</text>
</comment>
<evidence type="ECO:0000313" key="2">
    <source>
        <dbReference type="EMBL" id="SHF05660.1"/>
    </source>
</evidence>
<evidence type="ECO:0000313" key="3">
    <source>
        <dbReference type="Proteomes" id="UP000184128"/>
    </source>
</evidence>
<proteinExistence type="inferred from homology"/>
<evidence type="ECO:0000256" key="1">
    <source>
        <dbReference type="ARBA" id="ARBA00006539"/>
    </source>
</evidence>